<dbReference type="CDD" id="cd01347">
    <property type="entry name" value="ligand_gated_channel"/>
    <property type="match status" value="1"/>
</dbReference>
<evidence type="ECO:0000256" key="8">
    <source>
        <dbReference type="ARBA" id="ARBA00023077"/>
    </source>
</evidence>
<keyword evidence="7" id="KW-0406">Ion transport</keyword>
<evidence type="ECO:0000256" key="9">
    <source>
        <dbReference type="ARBA" id="ARBA00023136"/>
    </source>
</evidence>
<evidence type="ECO:0000256" key="10">
    <source>
        <dbReference type="ARBA" id="ARBA00023237"/>
    </source>
</evidence>
<dbReference type="Gene3D" id="2.40.170.20">
    <property type="entry name" value="TonB-dependent receptor, beta-barrel domain"/>
    <property type="match status" value="1"/>
</dbReference>
<keyword evidence="9 11" id="KW-0472">Membrane</keyword>
<dbReference type="InterPro" id="IPR012910">
    <property type="entry name" value="Plug_dom"/>
</dbReference>
<feature type="signal peptide" evidence="13">
    <location>
        <begin position="1"/>
        <end position="29"/>
    </location>
</feature>
<dbReference type="PANTHER" id="PTHR32552">
    <property type="entry name" value="FERRICHROME IRON RECEPTOR-RELATED"/>
    <property type="match status" value="1"/>
</dbReference>
<proteinExistence type="inferred from homology"/>
<evidence type="ECO:0000256" key="6">
    <source>
        <dbReference type="ARBA" id="ARBA00023004"/>
    </source>
</evidence>
<name>A0A7W7AYP6_9SPHN</name>
<dbReference type="GO" id="GO:0006826">
    <property type="term" value="P:iron ion transport"/>
    <property type="evidence" value="ECO:0007669"/>
    <property type="project" value="UniProtKB-KW"/>
</dbReference>
<dbReference type="AlphaFoldDB" id="A0A7W7AYP6"/>
<organism evidence="16 17">
    <name type="scientific">Sphingosinicella soli</name>
    <dbReference type="NCBI Taxonomy" id="333708"/>
    <lineage>
        <taxon>Bacteria</taxon>
        <taxon>Pseudomonadati</taxon>
        <taxon>Pseudomonadota</taxon>
        <taxon>Alphaproteobacteria</taxon>
        <taxon>Sphingomonadales</taxon>
        <taxon>Sphingosinicellaceae</taxon>
        <taxon>Sphingosinicella</taxon>
    </lineage>
</organism>
<evidence type="ECO:0000256" key="13">
    <source>
        <dbReference type="SAM" id="SignalP"/>
    </source>
</evidence>
<comment type="subcellular location">
    <subcellularLocation>
        <location evidence="1 11">Cell outer membrane</location>
        <topology evidence="1 11">Multi-pass membrane protein</topology>
    </subcellularLocation>
</comment>
<comment type="similarity">
    <text evidence="11 12">Belongs to the TonB-dependent receptor family.</text>
</comment>
<keyword evidence="16" id="KW-0675">Receptor</keyword>
<dbReference type="Proteomes" id="UP000566324">
    <property type="component" value="Unassembled WGS sequence"/>
</dbReference>
<evidence type="ECO:0000256" key="7">
    <source>
        <dbReference type="ARBA" id="ARBA00023065"/>
    </source>
</evidence>
<dbReference type="EMBL" id="JACHNZ010000002">
    <property type="protein sequence ID" value="MBB4630811.1"/>
    <property type="molecule type" value="Genomic_DNA"/>
</dbReference>
<keyword evidence="13" id="KW-0732">Signal</keyword>
<keyword evidence="8 12" id="KW-0798">TonB box</keyword>
<dbReference type="InterPro" id="IPR039426">
    <property type="entry name" value="TonB-dep_rcpt-like"/>
</dbReference>
<keyword evidence="17" id="KW-1185">Reference proteome</keyword>
<evidence type="ECO:0000256" key="12">
    <source>
        <dbReference type="RuleBase" id="RU003357"/>
    </source>
</evidence>
<reference evidence="16 17" key="1">
    <citation type="submission" date="2020-08" db="EMBL/GenBank/DDBJ databases">
        <title>Genomic Encyclopedia of Type Strains, Phase IV (KMG-IV): sequencing the most valuable type-strain genomes for metagenomic binning, comparative biology and taxonomic classification.</title>
        <authorList>
            <person name="Goeker M."/>
        </authorList>
    </citation>
    <scope>NUCLEOTIDE SEQUENCE [LARGE SCALE GENOMIC DNA]</scope>
    <source>
        <strain evidence="16 17">DSM 17328</strain>
    </source>
</reference>
<dbReference type="PANTHER" id="PTHR32552:SF81">
    <property type="entry name" value="TONB-DEPENDENT OUTER MEMBRANE RECEPTOR"/>
    <property type="match status" value="1"/>
</dbReference>
<accession>A0A7W7AYP6</accession>
<keyword evidence="6" id="KW-0408">Iron</keyword>
<keyword evidence="3 11" id="KW-1134">Transmembrane beta strand</keyword>
<dbReference type="InterPro" id="IPR036942">
    <property type="entry name" value="Beta-barrel_TonB_sf"/>
</dbReference>
<keyword evidence="2 11" id="KW-0813">Transport</keyword>
<feature type="domain" description="TonB-dependent receptor plug" evidence="15">
    <location>
        <begin position="53"/>
        <end position="163"/>
    </location>
</feature>
<feature type="domain" description="TonB-dependent receptor-like beta-barrel" evidence="14">
    <location>
        <begin position="310"/>
        <end position="695"/>
    </location>
</feature>
<comment type="caution">
    <text evidence="16">The sequence shown here is derived from an EMBL/GenBank/DDBJ whole genome shotgun (WGS) entry which is preliminary data.</text>
</comment>
<gene>
    <name evidence="16" type="ORF">GGQ98_000414</name>
</gene>
<keyword evidence="4" id="KW-0410">Iron transport</keyword>
<evidence type="ECO:0000313" key="16">
    <source>
        <dbReference type="EMBL" id="MBB4630811.1"/>
    </source>
</evidence>
<dbReference type="PROSITE" id="PS52016">
    <property type="entry name" value="TONB_DEPENDENT_REC_3"/>
    <property type="match status" value="1"/>
</dbReference>
<dbReference type="RefSeq" id="WP_184064327.1">
    <property type="nucleotide sequence ID" value="NZ_JACHNZ010000002.1"/>
</dbReference>
<evidence type="ECO:0000259" key="14">
    <source>
        <dbReference type="Pfam" id="PF00593"/>
    </source>
</evidence>
<evidence type="ECO:0000313" key="17">
    <source>
        <dbReference type="Proteomes" id="UP000566324"/>
    </source>
</evidence>
<keyword evidence="5 11" id="KW-0812">Transmembrane</keyword>
<dbReference type="Pfam" id="PF00593">
    <property type="entry name" value="TonB_dep_Rec_b-barrel"/>
    <property type="match status" value="1"/>
</dbReference>
<evidence type="ECO:0000259" key="15">
    <source>
        <dbReference type="Pfam" id="PF07715"/>
    </source>
</evidence>
<protein>
    <submittedName>
        <fullName evidence="16">Outer membrane receptor protein involved in Fe transport</fullName>
    </submittedName>
</protein>
<evidence type="ECO:0000256" key="3">
    <source>
        <dbReference type="ARBA" id="ARBA00022452"/>
    </source>
</evidence>
<evidence type="ECO:0000256" key="5">
    <source>
        <dbReference type="ARBA" id="ARBA00022692"/>
    </source>
</evidence>
<feature type="chain" id="PRO_5031150128" evidence="13">
    <location>
        <begin position="30"/>
        <end position="736"/>
    </location>
</feature>
<dbReference type="SUPFAM" id="SSF56935">
    <property type="entry name" value="Porins"/>
    <property type="match status" value="1"/>
</dbReference>
<keyword evidence="10 11" id="KW-0998">Cell outer membrane</keyword>
<evidence type="ECO:0000256" key="1">
    <source>
        <dbReference type="ARBA" id="ARBA00004571"/>
    </source>
</evidence>
<dbReference type="InterPro" id="IPR000531">
    <property type="entry name" value="Beta-barrel_TonB"/>
</dbReference>
<evidence type="ECO:0000256" key="2">
    <source>
        <dbReference type="ARBA" id="ARBA00022448"/>
    </source>
</evidence>
<dbReference type="Pfam" id="PF07715">
    <property type="entry name" value="Plug"/>
    <property type="match status" value="1"/>
</dbReference>
<sequence length="736" mass="78255">MTFSREFRSSRLATTSIALAMLIPVAAQAETGAADSETDEIIVTAQKRDERILDVPAGISVISAERLRDLHATQLADVSSYIPAFQVDSGGSPGQTTISIRGIAPIGRASTVATYIDDAPVGSSTTYNGGNSFQLDLLPYDVKQYEILRGPQGTFYGASSMGGLLKYSLVSPSLDEFSVRAGGNLTAVESGGKLGGGVRASVSGPLVEGRLGFVASYALENTPGFIDNAATGERNQNGVEQQSARLGLYFEPMESLTIKVDGLWQRMKTRGNSSVPLSDGSLQPLLGDLEDNNLVDQPFLKTIKIVSGAIEYEGAQVTITSATSYADTDVSQTQDASYTYGVAFPFLGLPAAGKSIYSYELGLKKFTQEIRAQSNGSGPFEWTVGGFYTFEDSTNFQSPSALTMDGVSIPGVDPIFEAQLPSTYKEYAAFGNLNYAVSDRFEVFGGLRYAQNKQVFGQFATGIILPAPIALPDQKSKENVTTYSAGMRFKPSENIMIYTRVATGYRPGGPNLAIPGVSPTFKSDSLTNYEFGVKANTADNIFAIEAAAFRIDWKDIQLLTSQGGGFNYVVNGSEARSEGIEANVTLRPAGGLSINGTLAYIDSVLTADALPAGGIEGDRLPNVPKLSGSIAASYTQGLTDSWSGTFGFGLRMVDDRLSNLESAPAARRLPGYAALDLNASVTDGRFTFRLFAKNVTDKRAYSSYAILNNQATGAVTQVNAAIIQPRTIGAALDVQF</sequence>
<dbReference type="GO" id="GO:0009279">
    <property type="term" value="C:cell outer membrane"/>
    <property type="evidence" value="ECO:0007669"/>
    <property type="project" value="UniProtKB-SubCell"/>
</dbReference>
<evidence type="ECO:0000256" key="11">
    <source>
        <dbReference type="PROSITE-ProRule" id="PRU01360"/>
    </source>
</evidence>
<evidence type="ECO:0000256" key="4">
    <source>
        <dbReference type="ARBA" id="ARBA00022496"/>
    </source>
</evidence>